<keyword evidence="2 7" id="KW-0812">Transmembrane</keyword>
<keyword evidence="4" id="KW-0297">G-protein coupled receptor</keyword>
<feature type="domain" description="G-protein coupled receptors family 1 profile" evidence="9">
    <location>
        <begin position="65"/>
        <end position="235"/>
    </location>
</feature>
<evidence type="ECO:0000256" key="1">
    <source>
        <dbReference type="ARBA" id="ARBA00004141"/>
    </source>
</evidence>
<evidence type="ECO:0000256" key="8">
    <source>
        <dbReference type="SAM" id="SignalP"/>
    </source>
</evidence>
<dbReference type="Gene3D" id="1.20.1070.10">
    <property type="entry name" value="Rhodopsin 7-helix transmembrane proteins"/>
    <property type="match status" value="1"/>
</dbReference>
<reference evidence="10" key="1">
    <citation type="submission" date="2022-08" db="EMBL/GenBank/DDBJ databases">
        <authorList>
            <person name="Kallberg Y."/>
            <person name="Tangrot J."/>
            <person name="Rosling A."/>
        </authorList>
    </citation>
    <scope>NUCLEOTIDE SEQUENCE</scope>
    <source>
        <strain evidence="10">Wild A</strain>
    </source>
</reference>
<evidence type="ECO:0000256" key="3">
    <source>
        <dbReference type="ARBA" id="ARBA00022989"/>
    </source>
</evidence>
<keyword evidence="3 7" id="KW-1133">Transmembrane helix</keyword>
<dbReference type="OrthoDB" id="5591953at2759"/>
<evidence type="ECO:0000256" key="2">
    <source>
        <dbReference type="ARBA" id="ARBA00022692"/>
    </source>
</evidence>
<evidence type="ECO:0000313" key="10">
    <source>
        <dbReference type="EMBL" id="CAI2176706.1"/>
    </source>
</evidence>
<evidence type="ECO:0000256" key="6">
    <source>
        <dbReference type="ARBA" id="ARBA00023170"/>
    </source>
</evidence>
<evidence type="ECO:0000259" key="9">
    <source>
        <dbReference type="PROSITE" id="PS50262"/>
    </source>
</evidence>
<organism evidence="10 11">
    <name type="scientific">Funneliformis geosporum</name>
    <dbReference type="NCBI Taxonomy" id="1117311"/>
    <lineage>
        <taxon>Eukaryota</taxon>
        <taxon>Fungi</taxon>
        <taxon>Fungi incertae sedis</taxon>
        <taxon>Mucoromycota</taxon>
        <taxon>Glomeromycotina</taxon>
        <taxon>Glomeromycetes</taxon>
        <taxon>Glomerales</taxon>
        <taxon>Glomeraceae</taxon>
        <taxon>Funneliformis</taxon>
    </lineage>
</organism>
<dbReference type="PANTHER" id="PTHR24240">
    <property type="entry name" value="OPSIN"/>
    <property type="match status" value="1"/>
</dbReference>
<keyword evidence="8" id="KW-0732">Signal</keyword>
<dbReference type="Pfam" id="PF00001">
    <property type="entry name" value="7tm_1"/>
    <property type="match status" value="1"/>
</dbReference>
<protein>
    <submittedName>
        <fullName evidence="10">3435_t:CDS:1</fullName>
    </submittedName>
</protein>
<feature type="transmembrane region" description="Helical" evidence="7">
    <location>
        <begin position="129"/>
        <end position="151"/>
    </location>
</feature>
<evidence type="ECO:0000256" key="4">
    <source>
        <dbReference type="ARBA" id="ARBA00023040"/>
    </source>
</evidence>
<dbReference type="InterPro" id="IPR017452">
    <property type="entry name" value="GPCR_Rhodpsn_7TM"/>
</dbReference>
<dbReference type="SUPFAM" id="SSF81321">
    <property type="entry name" value="Family A G protein-coupled receptor-like"/>
    <property type="match status" value="1"/>
</dbReference>
<dbReference type="GO" id="GO:0004930">
    <property type="term" value="F:G protein-coupled receptor activity"/>
    <property type="evidence" value="ECO:0007669"/>
    <property type="project" value="UniProtKB-KW"/>
</dbReference>
<evidence type="ECO:0000256" key="5">
    <source>
        <dbReference type="ARBA" id="ARBA00023136"/>
    </source>
</evidence>
<feature type="transmembrane region" description="Helical" evidence="7">
    <location>
        <begin position="48"/>
        <end position="77"/>
    </location>
</feature>
<keyword evidence="11" id="KW-1185">Reference proteome</keyword>
<evidence type="ECO:0000313" key="11">
    <source>
        <dbReference type="Proteomes" id="UP001153678"/>
    </source>
</evidence>
<keyword evidence="4" id="KW-0807">Transducer</keyword>
<dbReference type="AlphaFoldDB" id="A0A9W4X072"/>
<name>A0A9W4X072_9GLOM</name>
<evidence type="ECO:0000256" key="7">
    <source>
        <dbReference type="SAM" id="Phobius"/>
    </source>
</evidence>
<proteinExistence type="predicted"/>
<feature type="transmembrane region" description="Helical" evidence="7">
    <location>
        <begin position="89"/>
        <end position="109"/>
    </location>
</feature>
<feature type="chain" id="PRO_5040830626" evidence="8">
    <location>
        <begin position="25"/>
        <end position="363"/>
    </location>
</feature>
<feature type="transmembrane region" description="Helical" evidence="7">
    <location>
        <begin position="163"/>
        <end position="186"/>
    </location>
</feature>
<dbReference type="EMBL" id="CAMKVN010001544">
    <property type="protein sequence ID" value="CAI2176706.1"/>
    <property type="molecule type" value="Genomic_DNA"/>
</dbReference>
<feature type="transmembrane region" description="Helical" evidence="7">
    <location>
        <begin position="206"/>
        <end position="229"/>
    </location>
</feature>
<accession>A0A9W4X072</accession>
<dbReference type="Proteomes" id="UP001153678">
    <property type="component" value="Unassembled WGS sequence"/>
</dbReference>
<dbReference type="GO" id="GO:0016020">
    <property type="term" value="C:membrane"/>
    <property type="evidence" value="ECO:0007669"/>
    <property type="project" value="UniProtKB-SubCell"/>
</dbReference>
<gene>
    <name evidence="10" type="ORF">FWILDA_LOCUS7717</name>
</gene>
<sequence length="363" mass="40731">MTSMVTRSLLPLPFLVLAIVNANAAVISNNTVLSSSTNGEILNDSIGNGIFFVAGIITSFANIVGCSTIMIVTFNTWKKSKKLSPTQKFPFYMSIMDLLIALITIPNLFYPMMNYELLSSGNLCQIIGFNMSLLITMNMILMTIVAIKTYLHICKRIIVNFGTYDWILFTSIFAFSLPFSIIIAVFEGYGKDNYWCYMNRMNNFSSKISMICLVILAYIVIMTTTFCYLKVIKTIHGVELMLASKLFKSEWCPIKRYRPSFMTNDDGFDLRPPSFFTTTVSIQSIPTASQQTIASNITRATRKITGSVAKTFVFLKNELFCDKVVVNQRNNIRSVNSITQCSFATTGSLTSLPKSLLTSIEEY</sequence>
<dbReference type="InterPro" id="IPR000276">
    <property type="entry name" value="GPCR_Rhodpsn"/>
</dbReference>
<keyword evidence="5 7" id="KW-0472">Membrane</keyword>
<comment type="subcellular location">
    <subcellularLocation>
        <location evidence="1">Membrane</location>
        <topology evidence="1">Multi-pass membrane protein</topology>
    </subcellularLocation>
</comment>
<dbReference type="InterPro" id="IPR050125">
    <property type="entry name" value="GPCR_opsins"/>
</dbReference>
<feature type="signal peptide" evidence="8">
    <location>
        <begin position="1"/>
        <end position="24"/>
    </location>
</feature>
<keyword evidence="6" id="KW-0675">Receptor</keyword>
<dbReference type="PROSITE" id="PS50262">
    <property type="entry name" value="G_PROTEIN_RECEP_F1_2"/>
    <property type="match status" value="1"/>
</dbReference>
<comment type="caution">
    <text evidence="10">The sequence shown here is derived from an EMBL/GenBank/DDBJ whole genome shotgun (WGS) entry which is preliminary data.</text>
</comment>